<evidence type="ECO:0000313" key="3">
    <source>
        <dbReference type="EMBL" id="MBO0359374.1"/>
    </source>
</evidence>
<evidence type="ECO:0000313" key="4">
    <source>
        <dbReference type="Proteomes" id="UP000664144"/>
    </source>
</evidence>
<keyword evidence="1" id="KW-0472">Membrane</keyword>
<accession>A0A939EY64</accession>
<feature type="domain" description="DUF3592" evidence="2">
    <location>
        <begin position="42"/>
        <end position="102"/>
    </location>
</feature>
<name>A0A939EY64_9BACT</name>
<protein>
    <submittedName>
        <fullName evidence="3">DUF3592 domain-containing protein</fullName>
    </submittedName>
</protein>
<dbReference type="Pfam" id="PF12158">
    <property type="entry name" value="DUF3592"/>
    <property type="match status" value="1"/>
</dbReference>
<proteinExistence type="predicted"/>
<keyword evidence="1" id="KW-1133">Transmembrane helix</keyword>
<feature type="transmembrane region" description="Helical" evidence="1">
    <location>
        <begin position="113"/>
        <end position="131"/>
    </location>
</feature>
<dbReference type="RefSeq" id="WP_206985294.1">
    <property type="nucleotide sequence ID" value="NZ_JAFLQZ010000010.1"/>
</dbReference>
<dbReference type="EMBL" id="JAFLQZ010000010">
    <property type="protein sequence ID" value="MBO0359374.1"/>
    <property type="molecule type" value="Genomic_DNA"/>
</dbReference>
<sequence>MFGLNDADKEFITLVITGLGLLIIALFKLQQRARLYRTGIATEGVVIRLEQEGYRRPTYYPVVRFLTPEQECITARYDVGTNPASFAEGDSVQLRFDPADPTCFIITSENSGLFLWLFFLVGIGLITYGIMKYYSS</sequence>
<keyword evidence="4" id="KW-1185">Reference proteome</keyword>
<comment type="caution">
    <text evidence="3">The sequence shown here is derived from an EMBL/GenBank/DDBJ whole genome shotgun (WGS) entry which is preliminary data.</text>
</comment>
<dbReference type="AlphaFoldDB" id="A0A939EY64"/>
<reference evidence="3" key="1">
    <citation type="submission" date="2021-03" db="EMBL/GenBank/DDBJ databases">
        <authorList>
            <person name="Kim M.K."/>
        </authorList>
    </citation>
    <scope>NUCLEOTIDE SEQUENCE</scope>
    <source>
        <strain evidence="3">BT186</strain>
    </source>
</reference>
<dbReference type="Proteomes" id="UP000664144">
    <property type="component" value="Unassembled WGS sequence"/>
</dbReference>
<evidence type="ECO:0000256" key="1">
    <source>
        <dbReference type="SAM" id="Phobius"/>
    </source>
</evidence>
<keyword evidence="1" id="KW-0812">Transmembrane</keyword>
<organism evidence="3 4">
    <name type="scientific">Hymenobacter telluris</name>
    <dbReference type="NCBI Taxonomy" id="2816474"/>
    <lineage>
        <taxon>Bacteria</taxon>
        <taxon>Pseudomonadati</taxon>
        <taxon>Bacteroidota</taxon>
        <taxon>Cytophagia</taxon>
        <taxon>Cytophagales</taxon>
        <taxon>Hymenobacteraceae</taxon>
        <taxon>Hymenobacter</taxon>
    </lineage>
</organism>
<evidence type="ECO:0000259" key="2">
    <source>
        <dbReference type="Pfam" id="PF12158"/>
    </source>
</evidence>
<dbReference type="InterPro" id="IPR021994">
    <property type="entry name" value="DUF3592"/>
</dbReference>
<feature type="transmembrane region" description="Helical" evidence="1">
    <location>
        <begin position="12"/>
        <end position="29"/>
    </location>
</feature>
<gene>
    <name evidence="3" type="ORF">J0X19_15530</name>
</gene>